<evidence type="ECO:0000256" key="5">
    <source>
        <dbReference type="ARBA" id="ARBA00022475"/>
    </source>
</evidence>
<evidence type="ECO:0000256" key="11">
    <source>
        <dbReference type="ARBA" id="ARBA00023004"/>
    </source>
</evidence>
<protein>
    <submittedName>
        <fullName evidence="17">Formate dehydrogenase subunit gamma</fullName>
    </submittedName>
</protein>
<keyword evidence="4" id="KW-0813">Transport</keyword>
<keyword evidence="10 14" id="KW-1133">Transmembrane helix</keyword>
<evidence type="ECO:0000256" key="14">
    <source>
        <dbReference type="SAM" id="Phobius"/>
    </source>
</evidence>
<gene>
    <name evidence="17" type="ORF">J2X09_002312</name>
</gene>
<feature type="signal peptide" evidence="15">
    <location>
        <begin position="1"/>
        <end position="32"/>
    </location>
</feature>
<evidence type="ECO:0000256" key="1">
    <source>
        <dbReference type="ARBA" id="ARBA00001971"/>
    </source>
</evidence>
<dbReference type="Gene3D" id="1.20.950.20">
    <property type="entry name" value="Transmembrane di-heme cytochromes, Chain C"/>
    <property type="match status" value="1"/>
</dbReference>
<dbReference type="PANTHER" id="PTHR30074">
    <property type="entry name" value="FORMATE DEHYDROGENASE, NITRATE-INDUCIBLE, CYTOCHROME B556 FDN SUBUNIT"/>
    <property type="match status" value="1"/>
</dbReference>
<evidence type="ECO:0000256" key="13">
    <source>
        <dbReference type="SAM" id="MobiDB-lite"/>
    </source>
</evidence>
<feature type="region of interest" description="Disordered" evidence="13">
    <location>
        <begin position="72"/>
        <end position="96"/>
    </location>
</feature>
<organism evidence="17 18">
    <name type="scientific">Hydrogenophaga laconesensis</name>
    <dbReference type="NCBI Taxonomy" id="1805971"/>
    <lineage>
        <taxon>Bacteria</taxon>
        <taxon>Pseudomonadati</taxon>
        <taxon>Pseudomonadota</taxon>
        <taxon>Betaproteobacteria</taxon>
        <taxon>Burkholderiales</taxon>
        <taxon>Comamonadaceae</taxon>
        <taxon>Hydrogenophaga</taxon>
    </lineage>
</organism>
<evidence type="ECO:0000256" key="15">
    <source>
        <dbReference type="SAM" id="SignalP"/>
    </source>
</evidence>
<proteinExistence type="inferred from homology"/>
<evidence type="ECO:0000256" key="2">
    <source>
        <dbReference type="ARBA" id="ARBA00004651"/>
    </source>
</evidence>
<dbReference type="PANTHER" id="PTHR30074:SF6">
    <property type="entry name" value="FORMATE DEHYDROGENASE GAMMA SUBUNIT"/>
    <property type="match status" value="1"/>
</dbReference>
<feature type="transmembrane region" description="Helical" evidence="14">
    <location>
        <begin position="292"/>
        <end position="312"/>
    </location>
</feature>
<evidence type="ECO:0000313" key="17">
    <source>
        <dbReference type="EMBL" id="MDR7094571.1"/>
    </source>
</evidence>
<sequence length="410" mass="44152">MTRLLTAGARRLSLPSLLVAAALALGAGWASAQTLKVDPPEDPAPASGAAAPATGQMGGIRGANIFEIAPDASTDPKYPEQTNAERGKVQPGNNAPMWRDVGKGVTGYSSLPYLEAGNLIQPFANYPGSRLTNAGEAWRQVRNNWIIPYGGSLMLIVVVAIALFYFAKGAIPVHGQPTGRVIERFTYFERAAHWVNAIAFVALAISGIMMAFGKFFLLPIIGSTLFGWLTYALKNVHNFVGPLFAVSLVVVIFTFIKDNLPAKEDITWLLKGGGLLTGKEVPSHRFNAGEKVVFWAGVFFFGLIVVGSGLFLDKILPSVEYTRGNMQVAHMIHASAAVLMMALFMGHIYLGTIGMKGAYKAMKTGYVDETWAREHHELWYDDIKAGKIPAQRSAKVDEAAAAEAVQAVKA</sequence>
<feature type="transmembrane region" description="Helical" evidence="14">
    <location>
        <begin position="236"/>
        <end position="256"/>
    </location>
</feature>
<comment type="cofactor">
    <cofactor evidence="1">
        <name>heme</name>
        <dbReference type="ChEBI" id="CHEBI:30413"/>
    </cofactor>
</comment>
<dbReference type="RefSeq" id="WP_204733564.1">
    <property type="nucleotide sequence ID" value="NZ_JAVDWE010000005.1"/>
</dbReference>
<evidence type="ECO:0000256" key="6">
    <source>
        <dbReference type="ARBA" id="ARBA00022617"/>
    </source>
</evidence>
<dbReference type="Proteomes" id="UP001265550">
    <property type="component" value="Unassembled WGS sequence"/>
</dbReference>
<dbReference type="InterPro" id="IPR016174">
    <property type="entry name" value="Di-haem_cyt_TM"/>
</dbReference>
<evidence type="ECO:0000256" key="9">
    <source>
        <dbReference type="ARBA" id="ARBA00022982"/>
    </source>
</evidence>
<evidence type="ECO:0000259" key="16">
    <source>
        <dbReference type="Pfam" id="PF01292"/>
    </source>
</evidence>
<reference evidence="17 18" key="1">
    <citation type="submission" date="2023-07" db="EMBL/GenBank/DDBJ databases">
        <title>Sorghum-associated microbial communities from plants grown in Nebraska, USA.</title>
        <authorList>
            <person name="Schachtman D."/>
        </authorList>
    </citation>
    <scope>NUCLEOTIDE SEQUENCE [LARGE SCALE GENOMIC DNA]</scope>
    <source>
        <strain evidence="17 18">BE240</strain>
    </source>
</reference>
<feature type="chain" id="PRO_5046157284" evidence="15">
    <location>
        <begin position="33"/>
        <end position="410"/>
    </location>
</feature>
<comment type="caution">
    <text evidence="17">The sequence shown here is derived from an EMBL/GenBank/DDBJ whole genome shotgun (WGS) entry which is preliminary data.</text>
</comment>
<name>A0ABU1VAQ6_9BURK</name>
<dbReference type="Pfam" id="PF01292">
    <property type="entry name" value="Ni_hydr_CYTB"/>
    <property type="match status" value="1"/>
</dbReference>
<evidence type="ECO:0000256" key="8">
    <source>
        <dbReference type="ARBA" id="ARBA00022723"/>
    </source>
</evidence>
<keyword evidence="6" id="KW-0349">Heme</keyword>
<keyword evidence="9" id="KW-0249">Electron transport</keyword>
<dbReference type="InterPro" id="IPR051817">
    <property type="entry name" value="FDH_cytochrome_b556_subunit"/>
</dbReference>
<feature type="domain" description="Cytochrome b561 bacterial/Ni-hydrogenase" evidence="16">
    <location>
        <begin position="184"/>
        <end position="365"/>
    </location>
</feature>
<keyword evidence="7 14" id="KW-0812">Transmembrane</keyword>
<accession>A0ABU1VAQ6</accession>
<dbReference type="EMBL" id="JAVDWE010000005">
    <property type="protein sequence ID" value="MDR7094571.1"/>
    <property type="molecule type" value="Genomic_DNA"/>
</dbReference>
<feature type="transmembrane region" description="Helical" evidence="14">
    <location>
        <begin position="194"/>
        <end position="216"/>
    </location>
</feature>
<evidence type="ECO:0000256" key="3">
    <source>
        <dbReference type="ARBA" id="ARBA00010747"/>
    </source>
</evidence>
<keyword evidence="12 14" id="KW-0472">Membrane</keyword>
<evidence type="ECO:0000256" key="7">
    <source>
        <dbReference type="ARBA" id="ARBA00022692"/>
    </source>
</evidence>
<keyword evidence="11" id="KW-0408">Iron</keyword>
<keyword evidence="8" id="KW-0479">Metal-binding</keyword>
<dbReference type="SUPFAM" id="SSF81342">
    <property type="entry name" value="Transmembrane di-heme cytochromes"/>
    <property type="match status" value="1"/>
</dbReference>
<evidence type="ECO:0000256" key="10">
    <source>
        <dbReference type="ARBA" id="ARBA00022989"/>
    </source>
</evidence>
<evidence type="ECO:0000313" key="18">
    <source>
        <dbReference type="Proteomes" id="UP001265550"/>
    </source>
</evidence>
<keyword evidence="5" id="KW-1003">Cell membrane</keyword>
<comment type="subcellular location">
    <subcellularLocation>
        <location evidence="2">Cell membrane</location>
        <topology evidence="2">Multi-pass membrane protein</topology>
    </subcellularLocation>
</comment>
<dbReference type="NCBIfam" id="TIGR01583">
    <property type="entry name" value="formate-DH-gamm"/>
    <property type="match status" value="1"/>
</dbReference>
<feature type="transmembrane region" description="Helical" evidence="14">
    <location>
        <begin position="332"/>
        <end position="353"/>
    </location>
</feature>
<evidence type="ECO:0000256" key="12">
    <source>
        <dbReference type="ARBA" id="ARBA00023136"/>
    </source>
</evidence>
<comment type="similarity">
    <text evidence="3">Belongs to the formate dehydrogenase gamma subunit family.</text>
</comment>
<keyword evidence="18" id="KW-1185">Reference proteome</keyword>
<evidence type="ECO:0000256" key="4">
    <source>
        <dbReference type="ARBA" id="ARBA00022448"/>
    </source>
</evidence>
<dbReference type="InterPro" id="IPR011577">
    <property type="entry name" value="Cyt_b561_bac/Ni-Hgenase"/>
</dbReference>
<dbReference type="InterPro" id="IPR006471">
    <property type="entry name" value="Formate_DH_gsu"/>
</dbReference>
<keyword evidence="15" id="KW-0732">Signal</keyword>
<feature type="transmembrane region" description="Helical" evidence="14">
    <location>
        <begin position="146"/>
        <end position="167"/>
    </location>
</feature>